<evidence type="ECO:0008006" key="3">
    <source>
        <dbReference type="Google" id="ProtNLM"/>
    </source>
</evidence>
<dbReference type="Gene3D" id="3.40.50.720">
    <property type="entry name" value="NAD(P)-binding Rossmann-like Domain"/>
    <property type="match status" value="1"/>
</dbReference>
<dbReference type="PATRIC" id="fig|1139996.3.peg.732"/>
<reference evidence="1 2" key="1">
    <citation type="submission" date="2013-03" db="EMBL/GenBank/DDBJ databases">
        <title>The Genome Sequence of Enterococcus saccharolyticus ATCC_43076 (Illumina only assembly).</title>
        <authorList>
            <consortium name="The Broad Institute Genomics Platform"/>
            <consortium name="The Broad Institute Genome Sequencing Center for Infectious Disease"/>
            <person name="Earl A."/>
            <person name="Russ C."/>
            <person name="Gilmore M."/>
            <person name="Surin D."/>
            <person name="Walker B."/>
            <person name="Young S."/>
            <person name="Zeng Q."/>
            <person name="Gargeya S."/>
            <person name="Fitzgerald M."/>
            <person name="Haas B."/>
            <person name="Abouelleil A."/>
            <person name="Allen A.W."/>
            <person name="Alvarado L."/>
            <person name="Arachchi H.M."/>
            <person name="Berlin A.M."/>
            <person name="Chapman S.B."/>
            <person name="Gainer-Dewar J."/>
            <person name="Goldberg J."/>
            <person name="Griggs A."/>
            <person name="Gujja S."/>
            <person name="Hansen M."/>
            <person name="Howarth C."/>
            <person name="Imamovic A."/>
            <person name="Ireland A."/>
            <person name="Larimer J."/>
            <person name="McCowan C."/>
            <person name="Murphy C."/>
            <person name="Pearson M."/>
            <person name="Poon T.W."/>
            <person name="Priest M."/>
            <person name="Roberts A."/>
            <person name="Saif S."/>
            <person name="Shea T."/>
            <person name="Sisk P."/>
            <person name="Sykes S."/>
            <person name="Wortman J."/>
            <person name="Nusbaum C."/>
            <person name="Birren B."/>
        </authorList>
    </citation>
    <scope>NUCLEOTIDE SEQUENCE [LARGE SCALE GENOMIC DNA]</scope>
    <source>
        <strain evidence="1 2">ATCC 43076</strain>
    </source>
</reference>
<dbReference type="EMBL" id="AHYT01000002">
    <property type="protein sequence ID" value="EOT30045.1"/>
    <property type="molecule type" value="Genomic_DNA"/>
</dbReference>
<dbReference type="eggNOG" id="COG2423">
    <property type="taxonomic scope" value="Bacteria"/>
</dbReference>
<protein>
    <recommendedName>
        <fullName evidence="3">Ornithine cyclodeaminase</fullName>
    </recommendedName>
</protein>
<dbReference type="InterPro" id="IPR023401">
    <property type="entry name" value="ODC_N"/>
</dbReference>
<dbReference type="OrthoDB" id="9792005at2"/>
<keyword evidence="2" id="KW-1185">Reference proteome</keyword>
<sequence length="74" mass="7928">MTVGELEIPVQTGKVQPAQLTEIGHVLLGQVTGRQTAEEITVFDSTGIALQDLAVTKQVLDTATERKIGQIVEL</sequence>
<gene>
    <name evidence="1" type="ORF">OMQ_00737</name>
</gene>
<dbReference type="Proteomes" id="UP000014136">
    <property type="component" value="Unassembled WGS sequence"/>
</dbReference>
<comment type="caution">
    <text evidence="1">The sequence shown here is derived from an EMBL/GenBank/DDBJ whole genome shotgun (WGS) entry which is preliminary data.</text>
</comment>
<dbReference type="AlphaFoldDB" id="S0NWL1"/>
<dbReference type="RefSeq" id="WP_016174543.1">
    <property type="nucleotide sequence ID" value="NZ_KE136389.1"/>
</dbReference>
<dbReference type="Pfam" id="PF02423">
    <property type="entry name" value="OCD_Mu_crystall"/>
    <property type="match status" value="1"/>
</dbReference>
<dbReference type="Gene3D" id="3.30.1780.10">
    <property type="entry name" value="ornithine cyclodeaminase, domain 1"/>
    <property type="match status" value="1"/>
</dbReference>
<name>S0NWL1_9ENTE</name>
<dbReference type="HOGENOM" id="CLU_156827_1_0_9"/>
<proteinExistence type="predicted"/>
<dbReference type="SUPFAM" id="SSF51735">
    <property type="entry name" value="NAD(P)-binding Rossmann-fold domains"/>
    <property type="match status" value="1"/>
</dbReference>
<organism evidence="1 2">
    <name type="scientific">Enterococcus saccharolyticus subsp. saccharolyticus ATCC 43076</name>
    <dbReference type="NCBI Taxonomy" id="1139996"/>
    <lineage>
        <taxon>Bacteria</taxon>
        <taxon>Bacillati</taxon>
        <taxon>Bacillota</taxon>
        <taxon>Bacilli</taxon>
        <taxon>Lactobacillales</taxon>
        <taxon>Enterococcaceae</taxon>
        <taxon>Enterococcus</taxon>
    </lineage>
</organism>
<dbReference type="STRING" id="41997.RV16_GL001940"/>
<evidence type="ECO:0000313" key="1">
    <source>
        <dbReference type="EMBL" id="EOT30045.1"/>
    </source>
</evidence>
<dbReference type="InterPro" id="IPR036291">
    <property type="entry name" value="NAD(P)-bd_dom_sf"/>
</dbReference>
<evidence type="ECO:0000313" key="2">
    <source>
        <dbReference type="Proteomes" id="UP000014136"/>
    </source>
</evidence>
<accession>S0NWL1</accession>
<dbReference type="InterPro" id="IPR003462">
    <property type="entry name" value="ODC_Mu_crystall"/>
</dbReference>